<proteinExistence type="predicted"/>
<organism evidence="2 3">
    <name type="scientific">Segatella copri</name>
    <dbReference type="NCBI Taxonomy" id="165179"/>
    <lineage>
        <taxon>Bacteria</taxon>
        <taxon>Pseudomonadati</taxon>
        <taxon>Bacteroidota</taxon>
        <taxon>Bacteroidia</taxon>
        <taxon>Bacteroidales</taxon>
        <taxon>Prevotellaceae</taxon>
        <taxon>Segatella</taxon>
    </lineage>
</organism>
<evidence type="ECO:0000313" key="3">
    <source>
        <dbReference type="Proteomes" id="UP000421283"/>
    </source>
</evidence>
<dbReference type="AlphaFoldDB" id="A0AA90VJG3"/>
<evidence type="ECO:0000313" key="2">
    <source>
        <dbReference type="EMBL" id="MQO91778.1"/>
    </source>
</evidence>
<keyword evidence="1" id="KW-0472">Membrane</keyword>
<accession>A0AA90VJG3</accession>
<dbReference type="EMBL" id="VZAP01000046">
    <property type="protein sequence ID" value="MQO91778.1"/>
    <property type="molecule type" value="Genomic_DNA"/>
</dbReference>
<feature type="transmembrane region" description="Helical" evidence="1">
    <location>
        <begin position="6"/>
        <end position="24"/>
    </location>
</feature>
<keyword evidence="1" id="KW-1133">Transmembrane helix</keyword>
<gene>
    <name evidence="2" type="ORF">F7D31_03680</name>
</gene>
<name>A0AA90VJG3_9BACT</name>
<sequence>MLLRKILLFSYCSLFYFLGLYLHLIKYRWCSKSSAKITQTSAMKACFQIAECSKSSAKIKKSTPNEVDFLFKYIGFSYKSLLFYYLSNGMSTKVKFLSP</sequence>
<keyword evidence="1" id="KW-0812">Transmembrane</keyword>
<comment type="caution">
    <text evidence="2">The sequence shown here is derived from an EMBL/GenBank/DDBJ whole genome shotgun (WGS) entry which is preliminary data.</text>
</comment>
<reference evidence="3" key="1">
    <citation type="submission" date="2019-09" db="EMBL/GenBank/DDBJ databases">
        <title>Distinct polysaccharide growth profiles of human intestinal Prevotella copri isolates.</title>
        <authorList>
            <person name="Fehlner-Peach H."/>
            <person name="Magnabosco C."/>
            <person name="Raghavan V."/>
            <person name="Scher J.U."/>
            <person name="Tett A."/>
            <person name="Cox L.M."/>
            <person name="Gottsegen C."/>
            <person name="Watters A."/>
            <person name="Wiltshire- Gordon J.D."/>
            <person name="Segata N."/>
            <person name="Bonneau R."/>
            <person name="Littman D.R."/>
        </authorList>
    </citation>
    <scope>NUCLEOTIDE SEQUENCE [LARGE SCALE GENOMIC DNA]</scope>
    <source>
        <strain evidence="3">iAU3127</strain>
    </source>
</reference>
<dbReference type="Proteomes" id="UP000421283">
    <property type="component" value="Unassembled WGS sequence"/>
</dbReference>
<protein>
    <submittedName>
        <fullName evidence="2">Uncharacterized protein</fullName>
    </submittedName>
</protein>
<evidence type="ECO:0000256" key="1">
    <source>
        <dbReference type="SAM" id="Phobius"/>
    </source>
</evidence>